<evidence type="ECO:0000256" key="5">
    <source>
        <dbReference type="ARBA" id="ARBA00022630"/>
    </source>
</evidence>
<dbReference type="PANTHER" id="PTHR42809:SF1">
    <property type="entry name" value="FLAVODOXIN 1"/>
    <property type="match status" value="1"/>
</dbReference>
<feature type="domain" description="Flavodoxin-like" evidence="8">
    <location>
        <begin position="3"/>
        <end position="140"/>
    </location>
</feature>
<dbReference type="PROSITE" id="PS50902">
    <property type="entry name" value="FLAVODOXIN_LIKE"/>
    <property type="match status" value="1"/>
</dbReference>
<evidence type="ECO:0000256" key="6">
    <source>
        <dbReference type="ARBA" id="ARBA00022643"/>
    </source>
</evidence>
<evidence type="ECO:0000256" key="3">
    <source>
        <dbReference type="ARBA" id="ARBA00005267"/>
    </source>
</evidence>
<keyword evidence="4" id="KW-0813">Transport</keyword>
<keyword evidence="10" id="KW-1185">Reference proteome</keyword>
<dbReference type="GO" id="GO:0016651">
    <property type="term" value="F:oxidoreductase activity, acting on NAD(P)H"/>
    <property type="evidence" value="ECO:0007669"/>
    <property type="project" value="UniProtKB-ARBA"/>
</dbReference>
<evidence type="ECO:0000313" key="9">
    <source>
        <dbReference type="EMBL" id="MCH1625819.1"/>
    </source>
</evidence>
<evidence type="ECO:0000313" key="10">
    <source>
        <dbReference type="Proteomes" id="UP001431131"/>
    </source>
</evidence>
<dbReference type="InterPro" id="IPR050619">
    <property type="entry name" value="Flavodoxin"/>
</dbReference>
<evidence type="ECO:0000256" key="4">
    <source>
        <dbReference type="ARBA" id="ARBA00022448"/>
    </source>
</evidence>
<dbReference type="PANTHER" id="PTHR42809">
    <property type="entry name" value="FLAVODOXIN 2"/>
    <property type="match status" value="1"/>
</dbReference>
<dbReference type="AlphaFoldDB" id="A0AAW5E4S0"/>
<accession>A0AAW5E4S0</accession>
<dbReference type="Gene3D" id="3.40.50.360">
    <property type="match status" value="1"/>
</dbReference>
<dbReference type="GO" id="GO:0009055">
    <property type="term" value="F:electron transfer activity"/>
    <property type="evidence" value="ECO:0007669"/>
    <property type="project" value="InterPro"/>
</dbReference>
<dbReference type="InterPro" id="IPR001226">
    <property type="entry name" value="Flavodoxin_CS"/>
</dbReference>
<reference evidence="9" key="1">
    <citation type="submission" date="2022-02" db="EMBL/GenBank/DDBJ databases">
        <title>Fredinandcohnia quinoae sp. nov. isolated from Chenopodium quinoa seeds.</title>
        <authorList>
            <person name="Saati-Santamaria Z."/>
            <person name="Flores-Felix J.D."/>
            <person name="Igual J.M."/>
            <person name="Velazquez E."/>
            <person name="Garcia-Fraile P."/>
            <person name="Martinez-Molina E."/>
        </authorList>
    </citation>
    <scope>NUCLEOTIDE SEQUENCE</scope>
    <source>
        <strain evidence="9">SECRCQ15</strain>
    </source>
</reference>
<dbReference type="GO" id="GO:0010181">
    <property type="term" value="F:FMN binding"/>
    <property type="evidence" value="ECO:0007669"/>
    <property type="project" value="InterPro"/>
</dbReference>
<dbReference type="SUPFAM" id="SSF52218">
    <property type="entry name" value="Flavoproteins"/>
    <property type="match status" value="1"/>
</dbReference>
<comment type="caution">
    <text evidence="9">The sequence shown here is derived from an EMBL/GenBank/DDBJ whole genome shotgun (WGS) entry which is preliminary data.</text>
</comment>
<dbReference type="InterPro" id="IPR008254">
    <property type="entry name" value="Flavodoxin/NO_synth"/>
</dbReference>
<proteinExistence type="inferred from homology"/>
<name>A0AAW5E4S0_9BACI</name>
<organism evidence="9 10">
    <name type="scientific">Fredinandcohnia quinoae</name>
    <dbReference type="NCBI Taxonomy" id="2918902"/>
    <lineage>
        <taxon>Bacteria</taxon>
        <taxon>Bacillati</taxon>
        <taxon>Bacillota</taxon>
        <taxon>Bacilli</taxon>
        <taxon>Bacillales</taxon>
        <taxon>Bacillaceae</taxon>
        <taxon>Fredinandcohnia</taxon>
    </lineage>
</organism>
<keyword evidence="5" id="KW-0285">Flavoprotein</keyword>
<evidence type="ECO:0000256" key="1">
    <source>
        <dbReference type="ARBA" id="ARBA00001917"/>
    </source>
</evidence>
<protein>
    <submittedName>
        <fullName evidence="9">Flavodoxin domain-containing protein</fullName>
    </submittedName>
</protein>
<dbReference type="EMBL" id="JAKTTI010000015">
    <property type="protein sequence ID" value="MCH1625819.1"/>
    <property type="molecule type" value="Genomic_DNA"/>
</dbReference>
<dbReference type="Pfam" id="PF00258">
    <property type="entry name" value="Flavodoxin_1"/>
    <property type="match status" value="1"/>
</dbReference>
<gene>
    <name evidence="9" type="ORF">MJG50_10805</name>
</gene>
<dbReference type="InterPro" id="IPR029039">
    <property type="entry name" value="Flavoprotein-like_sf"/>
</dbReference>
<evidence type="ECO:0000256" key="2">
    <source>
        <dbReference type="ARBA" id="ARBA00003297"/>
    </source>
</evidence>
<sequence>MKIAVVYSSITGNTNEVANIIHQFFKNEIDNVQLYQIDQFPISQINHFDAIVIGTYTWGDGEIPQEMKTIYQAFEDQESKKIVTGVFGTGDRFYPHFCGAVNDFRDMLYVHSNLAATLKIELSPQLQDIERCQRLVKSVMKRIHEASRSKVLI</sequence>
<evidence type="ECO:0000259" key="8">
    <source>
        <dbReference type="PROSITE" id="PS50902"/>
    </source>
</evidence>
<dbReference type="PROSITE" id="PS00201">
    <property type="entry name" value="FLAVODOXIN"/>
    <property type="match status" value="1"/>
</dbReference>
<keyword evidence="6" id="KW-0288">FMN</keyword>
<comment type="cofactor">
    <cofactor evidence="1">
        <name>FMN</name>
        <dbReference type="ChEBI" id="CHEBI:58210"/>
    </cofactor>
</comment>
<dbReference type="RefSeq" id="WP_240255648.1">
    <property type="nucleotide sequence ID" value="NZ_JAKTTI010000015.1"/>
</dbReference>
<comment type="function">
    <text evidence="2">Low-potential electron donor to a number of redox enzymes.</text>
</comment>
<evidence type="ECO:0000256" key="7">
    <source>
        <dbReference type="ARBA" id="ARBA00022982"/>
    </source>
</evidence>
<comment type="similarity">
    <text evidence="3">Belongs to the flavodoxin family.</text>
</comment>
<keyword evidence="7" id="KW-0249">Electron transport</keyword>
<dbReference type="Proteomes" id="UP001431131">
    <property type="component" value="Unassembled WGS sequence"/>
</dbReference>